<evidence type="ECO:0000313" key="3">
    <source>
        <dbReference type="Proteomes" id="UP000006038"/>
    </source>
</evidence>
<dbReference type="Gramene" id="OB04G14700.1">
    <property type="protein sequence ID" value="OB04G14700.1"/>
    <property type="gene ID" value="OB04G14700"/>
</dbReference>
<dbReference type="EnsemblPlants" id="OB04G14700.1">
    <property type="protein sequence ID" value="OB04G14700.1"/>
    <property type="gene ID" value="OB04G14700"/>
</dbReference>
<dbReference type="InterPro" id="IPR006925">
    <property type="entry name" value="Vps16_C"/>
</dbReference>
<evidence type="ECO:0000259" key="1">
    <source>
        <dbReference type="Pfam" id="PF04840"/>
    </source>
</evidence>
<protein>
    <recommendedName>
        <fullName evidence="1">Vps16 C-terminal domain-containing protein</fullName>
    </recommendedName>
</protein>
<dbReference type="Proteomes" id="UP000006038">
    <property type="component" value="Chromosome 4"/>
</dbReference>
<feature type="domain" description="Vps16 C-terminal" evidence="1">
    <location>
        <begin position="6"/>
        <end position="41"/>
    </location>
</feature>
<accession>J3LWE5</accession>
<evidence type="ECO:0000313" key="2">
    <source>
        <dbReference type="EnsemblPlants" id="OB04G14700.1"/>
    </source>
</evidence>
<proteinExistence type="predicted"/>
<dbReference type="eggNOG" id="KOG2280">
    <property type="taxonomic scope" value="Eukaryota"/>
</dbReference>
<name>J3LWE5_ORYBR</name>
<reference evidence="2" key="1">
    <citation type="journal article" date="2013" name="Nat. Commun.">
        <title>Whole-genome sequencing of Oryza brachyantha reveals mechanisms underlying Oryza genome evolution.</title>
        <authorList>
            <person name="Chen J."/>
            <person name="Huang Q."/>
            <person name="Gao D."/>
            <person name="Wang J."/>
            <person name="Lang Y."/>
            <person name="Liu T."/>
            <person name="Li B."/>
            <person name="Bai Z."/>
            <person name="Luis Goicoechea J."/>
            <person name="Liang C."/>
            <person name="Chen C."/>
            <person name="Zhang W."/>
            <person name="Sun S."/>
            <person name="Liao Y."/>
            <person name="Zhang X."/>
            <person name="Yang L."/>
            <person name="Song C."/>
            <person name="Wang M."/>
            <person name="Shi J."/>
            <person name="Liu G."/>
            <person name="Liu J."/>
            <person name="Zhou H."/>
            <person name="Zhou W."/>
            <person name="Yu Q."/>
            <person name="An N."/>
            <person name="Chen Y."/>
            <person name="Cai Q."/>
            <person name="Wang B."/>
            <person name="Liu B."/>
            <person name="Min J."/>
            <person name="Huang Y."/>
            <person name="Wu H."/>
            <person name="Li Z."/>
            <person name="Zhang Y."/>
            <person name="Yin Y."/>
            <person name="Song W."/>
            <person name="Jiang J."/>
            <person name="Jackson S.A."/>
            <person name="Wing R.A."/>
            <person name="Wang J."/>
            <person name="Chen M."/>
        </authorList>
    </citation>
    <scope>NUCLEOTIDE SEQUENCE [LARGE SCALE GENOMIC DNA]</scope>
    <source>
        <strain evidence="2">cv. IRGC 101232</strain>
    </source>
</reference>
<keyword evidence="3" id="KW-1185">Reference proteome</keyword>
<reference evidence="2" key="2">
    <citation type="submission" date="2013-04" db="UniProtKB">
        <authorList>
            <consortium name="EnsemblPlants"/>
        </authorList>
    </citation>
    <scope>IDENTIFICATION</scope>
</reference>
<dbReference type="GO" id="GO:0006886">
    <property type="term" value="P:intracellular protein transport"/>
    <property type="evidence" value="ECO:0007669"/>
    <property type="project" value="InterPro"/>
</dbReference>
<dbReference type="Pfam" id="PF04840">
    <property type="entry name" value="Vps16_C"/>
    <property type="match status" value="1"/>
</dbReference>
<dbReference type="STRING" id="4533.J3LWE5"/>
<dbReference type="AlphaFoldDB" id="J3LWE5"/>
<organism evidence="2">
    <name type="scientific">Oryza brachyantha</name>
    <name type="common">malo sina</name>
    <dbReference type="NCBI Taxonomy" id="4533"/>
    <lineage>
        <taxon>Eukaryota</taxon>
        <taxon>Viridiplantae</taxon>
        <taxon>Streptophyta</taxon>
        <taxon>Embryophyta</taxon>
        <taxon>Tracheophyta</taxon>
        <taxon>Spermatophyta</taxon>
        <taxon>Magnoliopsida</taxon>
        <taxon>Liliopsida</taxon>
        <taxon>Poales</taxon>
        <taxon>Poaceae</taxon>
        <taxon>BOP clade</taxon>
        <taxon>Oryzoideae</taxon>
        <taxon>Oryzeae</taxon>
        <taxon>Oryzinae</taxon>
        <taxon>Oryza</taxon>
    </lineage>
</organism>
<dbReference type="HOGENOM" id="CLU_2100679_0_0_1"/>
<dbReference type="GO" id="GO:0005737">
    <property type="term" value="C:cytoplasm"/>
    <property type="evidence" value="ECO:0007669"/>
    <property type="project" value="InterPro"/>
</dbReference>
<sequence>MSHSPQVPDKRWYWLKSCALATVGNWDALEKFSKEKRPPGGGQSPDLVIYNLTDLIYNLTFTFFHTRSATGSNNPFALQIEHPLVVHEDIATYEVSLKTMQYTKEKANYHEEVYTK</sequence>